<organism evidence="1 2">
    <name type="scientific">Streptomyces javensis</name>
    <dbReference type="NCBI Taxonomy" id="114698"/>
    <lineage>
        <taxon>Bacteria</taxon>
        <taxon>Bacillati</taxon>
        <taxon>Actinomycetota</taxon>
        <taxon>Actinomycetes</taxon>
        <taxon>Kitasatosporales</taxon>
        <taxon>Streptomycetaceae</taxon>
        <taxon>Streptomyces</taxon>
        <taxon>Streptomyces violaceusniger group</taxon>
    </lineage>
</organism>
<keyword evidence="2" id="KW-1185">Reference proteome</keyword>
<dbReference type="EMBL" id="BAAAIH010000018">
    <property type="protein sequence ID" value="GAA1274219.1"/>
    <property type="molecule type" value="Genomic_DNA"/>
</dbReference>
<gene>
    <name evidence="1" type="ORF">GCM10009579_36410</name>
</gene>
<sequence length="144" mass="15728">MPAQGCVGADQQQKVPESVFGEVVEQAGEDGTVAVGEGRLANLTPSSWCRSTRISMSLSLSLIGRRRRNASALVAARYRHSHDDRQSGCIPLTRADDVLGKRKADKAETMEARVTDGCQVYCVLAEYFIRAGHAACLYSWRMPP</sequence>
<evidence type="ECO:0000313" key="1">
    <source>
        <dbReference type="EMBL" id="GAA1274219.1"/>
    </source>
</evidence>
<dbReference type="Proteomes" id="UP001500282">
    <property type="component" value="Unassembled WGS sequence"/>
</dbReference>
<accession>A0ABN1X1N0</accession>
<comment type="caution">
    <text evidence="1">The sequence shown here is derived from an EMBL/GenBank/DDBJ whole genome shotgun (WGS) entry which is preliminary data.</text>
</comment>
<name>A0ABN1X1N0_9ACTN</name>
<proteinExistence type="predicted"/>
<protein>
    <recommendedName>
        <fullName evidence="3">Transposase</fullName>
    </recommendedName>
</protein>
<reference evidence="1 2" key="1">
    <citation type="journal article" date="2019" name="Int. J. Syst. Evol. Microbiol.">
        <title>The Global Catalogue of Microorganisms (GCM) 10K type strain sequencing project: providing services to taxonomists for standard genome sequencing and annotation.</title>
        <authorList>
            <consortium name="The Broad Institute Genomics Platform"/>
            <consortium name="The Broad Institute Genome Sequencing Center for Infectious Disease"/>
            <person name="Wu L."/>
            <person name="Ma J."/>
        </authorList>
    </citation>
    <scope>NUCLEOTIDE SEQUENCE [LARGE SCALE GENOMIC DNA]</scope>
    <source>
        <strain evidence="1 2">JCM 11448</strain>
    </source>
</reference>
<evidence type="ECO:0008006" key="3">
    <source>
        <dbReference type="Google" id="ProtNLM"/>
    </source>
</evidence>
<evidence type="ECO:0000313" key="2">
    <source>
        <dbReference type="Proteomes" id="UP001500282"/>
    </source>
</evidence>